<keyword evidence="5" id="KW-1185">Reference proteome</keyword>
<dbReference type="InterPro" id="IPR038499">
    <property type="entry name" value="BRO1_sf"/>
</dbReference>
<dbReference type="PANTHER" id="PTHR40463">
    <property type="entry name" value="PH-RESPONSE REGULATOR PROTEIN PALC"/>
    <property type="match status" value="1"/>
</dbReference>
<dbReference type="InterPro" id="IPR004328">
    <property type="entry name" value="BRO1_dom"/>
</dbReference>
<evidence type="ECO:0000256" key="2">
    <source>
        <dbReference type="ARBA" id="ARBA00022193"/>
    </source>
</evidence>
<dbReference type="AlphaFoldDB" id="A0A433Q3T2"/>
<dbReference type="GO" id="GO:0071467">
    <property type="term" value="P:cellular response to pH"/>
    <property type="evidence" value="ECO:0007669"/>
    <property type="project" value="InterPro"/>
</dbReference>
<comment type="similarity">
    <text evidence="1">Belongs to the palC family.</text>
</comment>
<reference evidence="4 5" key="1">
    <citation type="journal article" date="2018" name="New Phytol.">
        <title>Phylogenomics of Endogonaceae and evolution of mycorrhizas within Mucoromycota.</title>
        <authorList>
            <person name="Chang Y."/>
            <person name="Desiro A."/>
            <person name="Na H."/>
            <person name="Sandor L."/>
            <person name="Lipzen A."/>
            <person name="Clum A."/>
            <person name="Barry K."/>
            <person name="Grigoriev I.V."/>
            <person name="Martin F.M."/>
            <person name="Stajich J.E."/>
            <person name="Smith M.E."/>
            <person name="Bonito G."/>
            <person name="Spatafora J.W."/>
        </authorList>
    </citation>
    <scope>NUCLEOTIDE SEQUENCE [LARGE SCALE GENOMIC DNA]</scope>
    <source>
        <strain evidence="4 5">AD002</strain>
    </source>
</reference>
<protein>
    <recommendedName>
        <fullName evidence="2">pH-response regulator protein palC</fullName>
    </recommendedName>
</protein>
<comment type="caution">
    <text evidence="4">The sequence shown here is derived from an EMBL/GenBank/DDBJ whole genome shotgun (WGS) entry which is preliminary data.</text>
</comment>
<dbReference type="PROSITE" id="PS51180">
    <property type="entry name" value="BRO1"/>
    <property type="match status" value="1"/>
</dbReference>
<evidence type="ECO:0000313" key="4">
    <source>
        <dbReference type="EMBL" id="RUS24469.1"/>
    </source>
</evidence>
<feature type="domain" description="BRO1" evidence="3">
    <location>
        <begin position="1"/>
        <end position="364"/>
    </location>
</feature>
<evidence type="ECO:0000259" key="3">
    <source>
        <dbReference type="PROSITE" id="PS51180"/>
    </source>
</evidence>
<accession>A0A433Q3T2</accession>
<dbReference type="SMART" id="SM01041">
    <property type="entry name" value="BRO1"/>
    <property type="match status" value="1"/>
</dbReference>
<evidence type="ECO:0000313" key="5">
    <source>
        <dbReference type="Proteomes" id="UP000274822"/>
    </source>
</evidence>
<dbReference type="Pfam" id="PF03097">
    <property type="entry name" value="BRO1"/>
    <property type="match status" value="1"/>
</dbReference>
<gene>
    <name evidence="4" type="ORF">BC938DRAFT_473532</name>
</gene>
<organism evidence="4 5">
    <name type="scientific">Jimgerdemannia flammicorona</name>
    <dbReference type="NCBI Taxonomy" id="994334"/>
    <lineage>
        <taxon>Eukaryota</taxon>
        <taxon>Fungi</taxon>
        <taxon>Fungi incertae sedis</taxon>
        <taxon>Mucoromycota</taxon>
        <taxon>Mucoromycotina</taxon>
        <taxon>Endogonomycetes</taxon>
        <taxon>Endogonales</taxon>
        <taxon>Endogonaceae</taxon>
        <taxon>Jimgerdemannia</taxon>
    </lineage>
</organism>
<dbReference type="PANTHER" id="PTHR40463:SF1">
    <property type="entry name" value="PH-RESPONSE REGULATOR PROTEIN PALC"/>
    <property type="match status" value="1"/>
</dbReference>
<dbReference type="Gene3D" id="1.25.40.280">
    <property type="entry name" value="alix/aip1 like domains"/>
    <property type="match status" value="1"/>
</dbReference>
<dbReference type="GO" id="GO:0005886">
    <property type="term" value="C:plasma membrane"/>
    <property type="evidence" value="ECO:0007669"/>
    <property type="project" value="TreeGrafter"/>
</dbReference>
<proteinExistence type="inferred from homology"/>
<dbReference type="InterPro" id="IPR037505">
    <property type="entry name" value="pH-resp_palC"/>
</dbReference>
<sequence>MSYPYALPTTGSISFADYFVDPGDYANEISEATALRGRLRGVLKEAKREDDEARDLVRIMKTIEDYLPYLVGIIACLETDTLKLKKEIEFSWRSTLGTSVLKQTQRIECKGIYYELIFTLLTYGYTSSLWATSLLAQSGSGPEADRYNKVADLLCTAAGIFAFVAEDVVDRFGKTATSKGPPEVVRELPAALSKIAHADAEAAGIRKALLLPRTSHSLIAKLYINVTAHYEMAGGLIGSLKGHDVSGDFRRYLTEGTVYYKALAKKYLAMDANAKQNVGTAVGFIKETKESLHSLMKSTLPKTSTSTVASRAAQEEAIVNEMFTTYNKVNDTVTFQAVPTKADLQTMIPGGRPLLNVKKYSLPLQAFGPVTEKPETARYALAGGYF</sequence>
<dbReference type="EMBL" id="RBNJ01015890">
    <property type="protein sequence ID" value="RUS24469.1"/>
    <property type="molecule type" value="Genomic_DNA"/>
</dbReference>
<dbReference type="Proteomes" id="UP000274822">
    <property type="component" value="Unassembled WGS sequence"/>
</dbReference>
<evidence type="ECO:0000256" key="1">
    <source>
        <dbReference type="ARBA" id="ARBA00010997"/>
    </source>
</evidence>
<name>A0A433Q3T2_9FUNG</name>